<accession>A0ABD2QK65</accession>
<feature type="chain" id="PRO_5044825738" evidence="1">
    <location>
        <begin position="18"/>
        <end position="166"/>
    </location>
</feature>
<sequence length="166" mass="18188">MSSILLLLVLGTFGVTTQDSPASYPMCKTRFPGMTIEKCAAEYLSKSLGELALGKIMDLLTCIFNSMELISKPETIPDEAKVQLMAAVDDYGEVETILSQASTPPPNPVAVLDKLMSAAKKLSNVQDLLAKNTPEYRYQTCKKHIIAIVSEYQLLPPFKLSPNFAK</sequence>
<gene>
    <name evidence="2" type="ORF">Ciccas_001399</name>
</gene>
<comment type="caution">
    <text evidence="2">The sequence shown here is derived from an EMBL/GenBank/DDBJ whole genome shotgun (WGS) entry which is preliminary data.</text>
</comment>
<proteinExistence type="predicted"/>
<feature type="signal peptide" evidence="1">
    <location>
        <begin position="1"/>
        <end position="17"/>
    </location>
</feature>
<keyword evidence="1" id="KW-0732">Signal</keyword>
<keyword evidence="3" id="KW-1185">Reference proteome</keyword>
<dbReference type="EMBL" id="JBJKFK010000090">
    <property type="protein sequence ID" value="KAL3319920.1"/>
    <property type="molecule type" value="Genomic_DNA"/>
</dbReference>
<dbReference type="AlphaFoldDB" id="A0ABD2QK65"/>
<evidence type="ECO:0000313" key="2">
    <source>
        <dbReference type="EMBL" id="KAL3319920.1"/>
    </source>
</evidence>
<dbReference type="Proteomes" id="UP001626550">
    <property type="component" value="Unassembled WGS sequence"/>
</dbReference>
<evidence type="ECO:0000313" key="3">
    <source>
        <dbReference type="Proteomes" id="UP001626550"/>
    </source>
</evidence>
<protein>
    <submittedName>
        <fullName evidence="2">Uncharacterized protein</fullName>
    </submittedName>
</protein>
<evidence type="ECO:0000256" key="1">
    <source>
        <dbReference type="SAM" id="SignalP"/>
    </source>
</evidence>
<reference evidence="2 3" key="1">
    <citation type="submission" date="2024-11" db="EMBL/GenBank/DDBJ databases">
        <title>Adaptive evolution of stress response genes in parasites aligns with host niche diversity.</title>
        <authorList>
            <person name="Hahn C."/>
            <person name="Resl P."/>
        </authorList>
    </citation>
    <scope>NUCLEOTIDE SEQUENCE [LARGE SCALE GENOMIC DNA]</scope>
    <source>
        <strain evidence="2">EGGRZ-B1_66</strain>
        <tissue evidence="2">Body</tissue>
    </source>
</reference>
<name>A0ABD2QK65_9PLAT</name>
<organism evidence="2 3">
    <name type="scientific">Cichlidogyrus casuarinus</name>
    <dbReference type="NCBI Taxonomy" id="1844966"/>
    <lineage>
        <taxon>Eukaryota</taxon>
        <taxon>Metazoa</taxon>
        <taxon>Spiralia</taxon>
        <taxon>Lophotrochozoa</taxon>
        <taxon>Platyhelminthes</taxon>
        <taxon>Monogenea</taxon>
        <taxon>Monopisthocotylea</taxon>
        <taxon>Dactylogyridea</taxon>
        <taxon>Ancyrocephalidae</taxon>
        <taxon>Cichlidogyrus</taxon>
    </lineage>
</organism>